<dbReference type="EMBL" id="UOFZ01000080">
    <property type="protein sequence ID" value="VAX12997.1"/>
    <property type="molecule type" value="Genomic_DNA"/>
</dbReference>
<sequence>MSIADGRKVALSIDLKIMHSIIEEHIAASPYVVGVELARQIDRYVREQKLGYYPALDYFHGRNIVDSDLYNTAESIAWLLENLTQQTLRTHLRPLLSDLLFDSTQVHIFILPHVRPAQNNAIHSLTTHLTPDHLRVSLKGMLKFNENDERSLIDKTVYEINNALDKFFSLHDISGIKLI</sequence>
<name>A0A3B1C825_9ZZZZ</name>
<evidence type="ECO:0000313" key="1">
    <source>
        <dbReference type="EMBL" id="VAX12997.1"/>
    </source>
</evidence>
<accession>A0A3B1C825</accession>
<dbReference type="AlphaFoldDB" id="A0A3B1C825"/>
<protein>
    <submittedName>
        <fullName evidence="1">Uncharacterized protein</fullName>
    </submittedName>
</protein>
<organism evidence="1">
    <name type="scientific">hydrothermal vent metagenome</name>
    <dbReference type="NCBI Taxonomy" id="652676"/>
    <lineage>
        <taxon>unclassified sequences</taxon>
        <taxon>metagenomes</taxon>
        <taxon>ecological metagenomes</taxon>
    </lineage>
</organism>
<reference evidence="1" key="1">
    <citation type="submission" date="2018-06" db="EMBL/GenBank/DDBJ databases">
        <authorList>
            <person name="Zhirakovskaya E."/>
        </authorList>
    </citation>
    <scope>NUCLEOTIDE SEQUENCE</scope>
</reference>
<proteinExistence type="predicted"/>
<gene>
    <name evidence="1" type="ORF">MNBD_GAMMA24-107</name>
</gene>